<dbReference type="Gene3D" id="3.30.70.1070">
    <property type="entry name" value="Sporulation related repeat"/>
    <property type="match status" value="1"/>
</dbReference>
<gene>
    <name evidence="3" type="ORF">EV695_0774</name>
</gene>
<organism evidence="3 4">
    <name type="scientific">Cocleimonas flava</name>
    <dbReference type="NCBI Taxonomy" id="634765"/>
    <lineage>
        <taxon>Bacteria</taxon>
        <taxon>Pseudomonadati</taxon>
        <taxon>Pseudomonadota</taxon>
        <taxon>Gammaproteobacteria</taxon>
        <taxon>Thiotrichales</taxon>
        <taxon>Thiotrichaceae</taxon>
        <taxon>Cocleimonas</taxon>
    </lineage>
</organism>
<dbReference type="Proteomes" id="UP000294887">
    <property type="component" value="Unassembled WGS sequence"/>
</dbReference>
<dbReference type="SUPFAM" id="SSF110997">
    <property type="entry name" value="Sporulation related repeat"/>
    <property type="match status" value="1"/>
</dbReference>
<accession>A0A4R1F884</accession>
<keyword evidence="1" id="KW-1133">Transmembrane helix</keyword>
<keyword evidence="1" id="KW-0812">Transmembrane</keyword>
<sequence>MNKKTSPNISALQGKKAYCGRKPLTKQTGSILSKLMLMIVIGGIGYGAYIANDKGLINAKKFTSLKSTISNKFSGSDSFKGYGVQLMATKQLEQAETVMNDFARDGYSAFVLASQSKGRTIYKVRLGPYSHKPEAVAVKDKVVRRYPQNPFVKTSLVIYKPN</sequence>
<dbReference type="AlphaFoldDB" id="A0A4R1F884"/>
<proteinExistence type="predicted"/>
<dbReference type="Pfam" id="PF05036">
    <property type="entry name" value="SPOR"/>
    <property type="match status" value="1"/>
</dbReference>
<keyword evidence="4" id="KW-1185">Reference proteome</keyword>
<protein>
    <submittedName>
        <fullName evidence="3">Sporulation related protein</fullName>
    </submittedName>
</protein>
<feature type="transmembrane region" description="Helical" evidence="1">
    <location>
        <begin position="31"/>
        <end position="51"/>
    </location>
</feature>
<dbReference type="GO" id="GO:0042834">
    <property type="term" value="F:peptidoglycan binding"/>
    <property type="evidence" value="ECO:0007669"/>
    <property type="project" value="InterPro"/>
</dbReference>
<dbReference type="RefSeq" id="WP_165874609.1">
    <property type="nucleotide sequence ID" value="NZ_BAAAFU010000008.1"/>
</dbReference>
<dbReference type="PROSITE" id="PS51724">
    <property type="entry name" value="SPOR"/>
    <property type="match status" value="1"/>
</dbReference>
<evidence type="ECO:0000313" key="3">
    <source>
        <dbReference type="EMBL" id="TCJ88914.1"/>
    </source>
</evidence>
<evidence type="ECO:0000313" key="4">
    <source>
        <dbReference type="Proteomes" id="UP000294887"/>
    </source>
</evidence>
<dbReference type="InterPro" id="IPR036680">
    <property type="entry name" value="SPOR-like_sf"/>
</dbReference>
<dbReference type="InterPro" id="IPR007730">
    <property type="entry name" value="SPOR-like_dom"/>
</dbReference>
<evidence type="ECO:0000256" key="1">
    <source>
        <dbReference type="SAM" id="Phobius"/>
    </source>
</evidence>
<keyword evidence="1" id="KW-0472">Membrane</keyword>
<evidence type="ECO:0000259" key="2">
    <source>
        <dbReference type="PROSITE" id="PS51724"/>
    </source>
</evidence>
<feature type="domain" description="SPOR" evidence="2">
    <location>
        <begin position="76"/>
        <end position="155"/>
    </location>
</feature>
<dbReference type="EMBL" id="SMFQ01000002">
    <property type="protein sequence ID" value="TCJ88914.1"/>
    <property type="molecule type" value="Genomic_DNA"/>
</dbReference>
<name>A0A4R1F884_9GAMM</name>
<reference evidence="3 4" key="1">
    <citation type="submission" date="2019-03" db="EMBL/GenBank/DDBJ databases">
        <title>Genomic Encyclopedia of Type Strains, Phase IV (KMG-IV): sequencing the most valuable type-strain genomes for metagenomic binning, comparative biology and taxonomic classification.</title>
        <authorList>
            <person name="Goeker M."/>
        </authorList>
    </citation>
    <scope>NUCLEOTIDE SEQUENCE [LARGE SCALE GENOMIC DNA]</scope>
    <source>
        <strain evidence="3 4">DSM 24830</strain>
    </source>
</reference>
<comment type="caution">
    <text evidence="3">The sequence shown here is derived from an EMBL/GenBank/DDBJ whole genome shotgun (WGS) entry which is preliminary data.</text>
</comment>